<dbReference type="Pfam" id="PF00550">
    <property type="entry name" value="PP-binding"/>
    <property type="match status" value="1"/>
</dbReference>
<dbReference type="InterPro" id="IPR036291">
    <property type="entry name" value="NAD(P)-bd_dom_sf"/>
</dbReference>
<evidence type="ECO:0000256" key="5">
    <source>
        <dbReference type="ARBA" id="ARBA00023268"/>
    </source>
</evidence>
<keyword evidence="8" id="KW-1185">Reference proteome</keyword>
<dbReference type="SUPFAM" id="SSF51735">
    <property type="entry name" value="NAD(P)-binding Rossmann-fold domains"/>
    <property type="match status" value="2"/>
</dbReference>
<keyword evidence="2" id="KW-0597">Phosphoprotein</keyword>
<dbReference type="GO" id="GO:0004312">
    <property type="term" value="F:fatty acid synthase activity"/>
    <property type="evidence" value="ECO:0007669"/>
    <property type="project" value="TreeGrafter"/>
</dbReference>
<evidence type="ECO:0000256" key="1">
    <source>
        <dbReference type="ARBA" id="ARBA00022450"/>
    </source>
</evidence>
<reference evidence="7" key="1">
    <citation type="submission" date="2019-12" db="EMBL/GenBank/DDBJ databases">
        <title>Mycobacterium spongiae sp. nov.</title>
        <authorList>
            <person name="Stinear T."/>
        </authorList>
    </citation>
    <scope>NUCLEOTIDE SEQUENCE</scope>
    <source>
        <strain evidence="7">FSD4b-SM</strain>
    </source>
</reference>
<evidence type="ECO:0000259" key="6">
    <source>
        <dbReference type="PROSITE" id="PS50075"/>
    </source>
</evidence>
<dbReference type="SUPFAM" id="SSF52151">
    <property type="entry name" value="FabD/lysophospholipase-like"/>
    <property type="match status" value="1"/>
</dbReference>
<dbReference type="SUPFAM" id="SSF47336">
    <property type="entry name" value="ACP-like"/>
    <property type="match status" value="1"/>
</dbReference>
<dbReference type="GO" id="GO:0005886">
    <property type="term" value="C:plasma membrane"/>
    <property type="evidence" value="ECO:0007669"/>
    <property type="project" value="TreeGrafter"/>
</dbReference>
<dbReference type="EMBL" id="CP046600">
    <property type="protein sequence ID" value="QUR68222.1"/>
    <property type="molecule type" value="Genomic_DNA"/>
</dbReference>
<dbReference type="SUPFAM" id="SSF55048">
    <property type="entry name" value="Probable ACP-binding domain of malonyl-CoA ACP transacylase"/>
    <property type="match status" value="1"/>
</dbReference>
<dbReference type="KEGG" id="mspg:F6B93_15035"/>
<dbReference type="InterPro" id="IPR016035">
    <property type="entry name" value="Acyl_Trfase/lysoPLipase"/>
</dbReference>
<protein>
    <submittedName>
        <fullName evidence="7">Mycobactin polyketide synthase MbtD</fullName>
    </submittedName>
</protein>
<evidence type="ECO:0000256" key="2">
    <source>
        <dbReference type="ARBA" id="ARBA00022553"/>
    </source>
</evidence>
<dbReference type="GO" id="GO:0031177">
    <property type="term" value="F:phosphopantetheine binding"/>
    <property type="evidence" value="ECO:0007669"/>
    <property type="project" value="InterPro"/>
</dbReference>
<dbReference type="InterPro" id="IPR001227">
    <property type="entry name" value="Ac_transferase_dom_sf"/>
</dbReference>
<dbReference type="InterPro" id="IPR036736">
    <property type="entry name" value="ACP-like_sf"/>
</dbReference>
<keyword evidence="3" id="KW-0808">Transferase</keyword>
<dbReference type="Gene3D" id="3.30.70.3290">
    <property type="match status" value="1"/>
</dbReference>
<dbReference type="InterPro" id="IPR020806">
    <property type="entry name" value="PKS_PP-bd"/>
</dbReference>
<dbReference type="InterPro" id="IPR014043">
    <property type="entry name" value="Acyl_transferase_dom"/>
</dbReference>
<evidence type="ECO:0000313" key="8">
    <source>
        <dbReference type="Proteomes" id="UP000682202"/>
    </source>
</evidence>
<evidence type="ECO:0000256" key="3">
    <source>
        <dbReference type="ARBA" id="ARBA00022679"/>
    </source>
</evidence>
<dbReference type="PROSITE" id="PS00012">
    <property type="entry name" value="PHOSPHOPANTETHEINE"/>
    <property type="match status" value="1"/>
</dbReference>
<dbReference type="AlphaFoldDB" id="A0A975JYU3"/>
<accession>A0A975JYU3</accession>
<gene>
    <name evidence="7" type="primary">mbtD</name>
    <name evidence="7" type="ORF">F6B93_15035</name>
</gene>
<dbReference type="NCBIfam" id="NF037940">
    <property type="entry name" value="PKS_MbtD"/>
    <property type="match status" value="1"/>
</dbReference>
<dbReference type="InterPro" id="IPR057326">
    <property type="entry name" value="KR_dom"/>
</dbReference>
<dbReference type="GO" id="GO:0005737">
    <property type="term" value="C:cytoplasm"/>
    <property type="evidence" value="ECO:0007669"/>
    <property type="project" value="TreeGrafter"/>
</dbReference>
<dbReference type="PROSITE" id="PS50075">
    <property type="entry name" value="CARRIER"/>
    <property type="match status" value="1"/>
</dbReference>
<keyword evidence="5" id="KW-0511">Multifunctional enzyme</keyword>
<keyword evidence="1" id="KW-0596">Phosphopantetheine</keyword>
<dbReference type="Pfam" id="PF08659">
    <property type="entry name" value="KR"/>
    <property type="match status" value="1"/>
</dbReference>
<dbReference type="PANTHER" id="PTHR43775">
    <property type="entry name" value="FATTY ACID SYNTHASE"/>
    <property type="match status" value="1"/>
</dbReference>
<dbReference type="GO" id="GO:0071770">
    <property type="term" value="P:DIM/DIP cell wall layer assembly"/>
    <property type="evidence" value="ECO:0007669"/>
    <property type="project" value="TreeGrafter"/>
</dbReference>
<keyword evidence="4" id="KW-0521">NADP</keyword>
<feature type="domain" description="Carrier" evidence="6">
    <location>
        <begin position="929"/>
        <end position="1004"/>
    </location>
</feature>
<dbReference type="InterPro" id="IPR009081">
    <property type="entry name" value="PP-bd_ACP"/>
</dbReference>
<organism evidence="7 8">
    <name type="scientific">Mycobacterium spongiae</name>
    <dbReference type="NCBI Taxonomy" id="886343"/>
    <lineage>
        <taxon>Bacteria</taxon>
        <taxon>Bacillati</taxon>
        <taxon>Actinomycetota</taxon>
        <taxon>Actinomycetes</taxon>
        <taxon>Mycobacteriales</taxon>
        <taxon>Mycobacteriaceae</taxon>
        <taxon>Mycobacterium</taxon>
    </lineage>
</organism>
<evidence type="ECO:0000313" key="7">
    <source>
        <dbReference type="EMBL" id="QUR68222.1"/>
    </source>
</evidence>
<dbReference type="Gene3D" id="3.40.366.10">
    <property type="entry name" value="Malonyl-Coenzyme A Acyl Carrier Protein, domain 2"/>
    <property type="match status" value="1"/>
</dbReference>
<dbReference type="GO" id="GO:0006633">
    <property type="term" value="P:fatty acid biosynthetic process"/>
    <property type="evidence" value="ECO:0007669"/>
    <property type="project" value="TreeGrafter"/>
</dbReference>
<dbReference type="Pfam" id="PF00698">
    <property type="entry name" value="Acyl_transf_1"/>
    <property type="match status" value="1"/>
</dbReference>
<dbReference type="InterPro" id="IPR006162">
    <property type="entry name" value="Ppantetheine_attach_site"/>
</dbReference>
<dbReference type="PANTHER" id="PTHR43775:SF37">
    <property type="entry name" value="SI:DKEY-61P9.11"/>
    <property type="match status" value="1"/>
</dbReference>
<dbReference type="Gene3D" id="3.40.50.720">
    <property type="entry name" value="NAD(P)-binding Rossmann-like Domain"/>
    <property type="match status" value="1"/>
</dbReference>
<evidence type="ECO:0000256" key="4">
    <source>
        <dbReference type="ARBA" id="ARBA00022857"/>
    </source>
</evidence>
<dbReference type="InterPro" id="IPR016036">
    <property type="entry name" value="Malonyl_transacylase_ACP-bd"/>
</dbReference>
<dbReference type="SMART" id="SM00827">
    <property type="entry name" value="PKS_AT"/>
    <property type="match status" value="1"/>
</dbReference>
<dbReference type="SMART" id="SM00822">
    <property type="entry name" value="PKS_KR"/>
    <property type="match status" value="1"/>
</dbReference>
<dbReference type="Gene3D" id="1.10.1200.10">
    <property type="entry name" value="ACP-like"/>
    <property type="match status" value="1"/>
</dbReference>
<name>A0A975JYU3_9MYCO</name>
<dbReference type="Proteomes" id="UP000682202">
    <property type="component" value="Chromosome"/>
</dbReference>
<dbReference type="RefSeq" id="WP_211695795.1">
    <property type="nucleotide sequence ID" value="NZ_CP046600.1"/>
</dbReference>
<dbReference type="InterPro" id="IPR050091">
    <property type="entry name" value="PKS_NRPS_Biosynth_Enz"/>
</dbReference>
<sequence length="1018" mass="107763">MAPKRLPDGRVAVLLSAHAEELIGRDARAIADYLDRFPETTASAVSRQVHKTRRVRTHRVSLRVADRVELIDGLHALAAGRDHHLVARSALGDAPRHAFVFPGQGGQWPGMGAVAYQELPVYRSVTDTCAAAFDAVGTPSPLRYLTAERVADEQAPFAEIEIEGAQFVHAVALAEVWRSCGVHPDVTVGHSLGEVAAAYIAGSITLSDAVGVVCARANVVDRLPGRYAVAALGISEQAARTLIAATEGWLELSVINAPATVAVSGDREAVLAIVETVRASGDFAREITVGFPVHTSVLEPLRDELLSGLPDSEFVEAPVRFIGGTTGDMVPPSTAFREYWYANLRHTVRFDRAVESAIRCGARSFIELSANPVLLFAVRQNLEESAPFREVPTVLVGSGRRDEPFVDSLAANIAAAAVADPGYPWEDLNPGAPDRDTGLSGFPNAPMHAVPLWAHPEPLSPVPGRTPGLTTAVERWNQLASVTPASGPRRHIAVIGLGTQHDLAETFRMAIDSHPGTELSSARDAELTAVIAPEFDYPDAARVTGELCDLVGAGVLDYPSQVGSDCHTVCLVTVGGEQVSSGDAVPFAGQAALAAMHRSIGFEYPERTFSHLDLPSGELAPEAGAALVEALLTGRSEIALRDSASGYVLLGRTLADAPAAAAWPLDAAVLDDVVITGGAGAIGLHYARYFAEHGARRVVLLSRHAADPTVLTELAAHHGTVVVSPPCDITDPDQLSAVAAEYGAAGASLVVHAAGATTFEAAGCLTADAIADTLAAKITGLVRVNELWPIRADARMLLCSSVTGVWGGKSIVSYSAANRLLDVMAAELRAQGRFCVAVKYGVWERPPDGAVSPGMLDAAEMARVERTGLRQMAPRQAISASLRDYWLDPLVFAADAGRLQMFLDTRQAQWRDPGRRTAVVAAPTCADNPTTADVVRSQLAAVLGMAHDGELRLEDSLFDLGVDSMLGVDLSKRLRRVIGRTVPLATLMDDITGDELVERLEGADVCPDTAEKVDVSRD</sequence>
<proteinExistence type="predicted"/>
<dbReference type="CDD" id="cd05274">
    <property type="entry name" value="KR_FAS_SDR_x"/>
    <property type="match status" value="1"/>
</dbReference>
<dbReference type="InterPro" id="IPR013968">
    <property type="entry name" value="PKS_KR"/>
</dbReference>
<dbReference type="SMART" id="SM00823">
    <property type="entry name" value="PKS_PP"/>
    <property type="match status" value="1"/>
</dbReference>